<dbReference type="Proteomes" id="UP000646523">
    <property type="component" value="Unassembled WGS sequence"/>
</dbReference>
<evidence type="ECO:0000256" key="1">
    <source>
        <dbReference type="SAM" id="Phobius"/>
    </source>
</evidence>
<feature type="transmembrane region" description="Helical" evidence="1">
    <location>
        <begin position="383"/>
        <end position="404"/>
    </location>
</feature>
<feature type="transmembrane region" description="Helical" evidence="1">
    <location>
        <begin position="180"/>
        <end position="201"/>
    </location>
</feature>
<feature type="transmembrane region" description="Helical" evidence="1">
    <location>
        <begin position="121"/>
        <end position="141"/>
    </location>
</feature>
<feature type="transmembrane region" description="Helical" evidence="1">
    <location>
        <begin position="94"/>
        <end position="115"/>
    </location>
</feature>
<feature type="transmembrane region" description="Helical" evidence="1">
    <location>
        <begin position="356"/>
        <end position="377"/>
    </location>
</feature>
<feature type="transmembrane region" description="Helical" evidence="1">
    <location>
        <begin position="230"/>
        <end position="253"/>
    </location>
</feature>
<feature type="transmembrane region" description="Helical" evidence="1">
    <location>
        <begin position="438"/>
        <end position="461"/>
    </location>
</feature>
<name>A0A918DKM4_9ACTN</name>
<dbReference type="RefSeq" id="WP_189125010.1">
    <property type="nucleotide sequence ID" value="NZ_BMNH01000008.1"/>
</dbReference>
<feature type="transmembrane region" description="Helical" evidence="1">
    <location>
        <begin position="153"/>
        <end position="174"/>
    </location>
</feature>
<dbReference type="AlphaFoldDB" id="A0A918DKM4"/>
<organism evidence="2 3">
    <name type="scientific">Nonomuraea cavernae</name>
    <dbReference type="NCBI Taxonomy" id="2045107"/>
    <lineage>
        <taxon>Bacteria</taxon>
        <taxon>Bacillati</taxon>
        <taxon>Actinomycetota</taxon>
        <taxon>Actinomycetes</taxon>
        <taxon>Streptosporangiales</taxon>
        <taxon>Streptosporangiaceae</taxon>
        <taxon>Nonomuraea</taxon>
    </lineage>
</organism>
<proteinExistence type="predicted"/>
<sequence length="471" mass="49604">MTTLAPDEGAARLDELIQPLGTRVFRAVEPLQMAAILESEGLNDKIARERYGHPDVFSLAEAAYGRVALMEPPRPPAAPVLRQARPAAQMAHGLLYALPAALLPAASGLVGPQWLMPGLVLTTGIGWVIGSAAAQIAYSLIGRGFPRSAGRMLRAGLVLGVSAAVLTATVIAVVRDGPVSLVALCVTQMAFQIASGILLFYRREAWLAIMMLPAVLAGVGYVAVGEGPAGLMAVCLGVVCVAGLVGAAILLTLREGVAADPPASEPRLRTLLRANLGGLLPSFVFSLLSALFLLQAEARYVLDRTDLAIAGAGLVFGMGVLEYRAHRFQDEARTLIREVCYPAEFTELTRGLLARGLLICLSVLSTLALLPLTFLYATDALSYGAAVMAAAHVTVGGSYFVAFLLASQGKVAHLCLAQGLALAVHPGGRWLLPDPHSALADVTLFLTAGLVFFTVLLVLMARSLRDVQRYR</sequence>
<keyword evidence="1" id="KW-0812">Transmembrane</keyword>
<feature type="transmembrane region" description="Helical" evidence="1">
    <location>
        <begin position="307"/>
        <end position="325"/>
    </location>
</feature>
<protein>
    <submittedName>
        <fullName evidence="2">Uncharacterized protein</fullName>
    </submittedName>
</protein>
<comment type="caution">
    <text evidence="2">The sequence shown here is derived from an EMBL/GenBank/DDBJ whole genome shotgun (WGS) entry which is preliminary data.</text>
</comment>
<keyword evidence="3" id="KW-1185">Reference proteome</keyword>
<gene>
    <name evidence="2" type="ORF">GCM10012289_33350</name>
</gene>
<reference evidence="2" key="1">
    <citation type="journal article" date="2014" name="Int. J. Syst. Evol. Microbiol.">
        <title>Complete genome sequence of Corynebacterium casei LMG S-19264T (=DSM 44701T), isolated from a smear-ripened cheese.</title>
        <authorList>
            <consortium name="US DOE Joint Genome Institute (JGI-PGF)"/>
            <person name="Walter F."/>
            <person name="Albersmeier A."/>
            <person name="Kalinowski J."/>
            <person name="Ruckert C."/>
        </authorList>
    </citation>
    <scope>NUCLEOTIDE SEQUENCE</scope>
    <source>
        <strain evidence="2">CGMCC 4.7368</strain>
    </source>
</reference>
<keyword evidence="1" id="KW-1133">Transmembrane helix</keyword>
<dbReference type="EMBL" id="BMNH01000008">
    <property type="protein sequence ID" value="GGO70277.1"/>
    <property type="molecule type" value="Genomic_DNA"/>
</dbReference>
<reference evidence="2" key="2">
    <citation type="submission" date="2020-09" db="EMBL/GenBank/DDBJ databases">
        <authorList>
            <person name="Sun Q."/>
            <person name="Zhou Y."/>
        </authorList>
    </citation>
    <scope>NUCLEOTIDE SEQUENCE</scope>
    <source>
        <strain evidence="2">CGMCC 4.7368</strain>
    </source>
</reference>
<evidence type="ECO:0000313" key="2">
    <source>
        <dbReference type="EMBL" id="GGO70277.1"/>
    </source>
</evidence>
<feature type="transmembrane region" description="Helical" evidence="1">
    <location>
        <begin position="411"/>
        <end position="432"/>
    </location>
</feature>
<feature type="transmembrane region" description="Helical" evidence="1">
    <location>
        <begin position="274"/>
        <end position="295"/>
    </location>
</feature>
<accession>A0A918DKM4</accession>
<feature type="transmembrane region" description="Helical" evidence="1">
    <location>
        <begin position="206"/>
        <end position="224"/>
    </location>
</feature>
<evidence type="ECO:0000313" key="3">
    <source>
        <dbReference type="Proteomes" id="UP000646523"/>
    </source>
</evidence>
<keyword evidence="1" id="KW-0472">Membrane</keyword>